<dbReference type="HOGENOM" id="CLU_047017_0_0_1"/>
<dbReference type="KEGG" id="spaa:SPAPADRAFT_59912"/>
<dbReference type="PANTHER" id="PTHR22929">
    <property type="entry name" value="RNA POLYMERASE III TRANSCRIPTION INITIATION FACTOR B"/>
    <property type="match status" value="1"/>
</dbReference>
<dbReference type="SUPFAM" id="SSF46689">
    <property type="entry name" value="Homeodomain-like"/>
    <property type="match status" value="1"/>
</dbReference>
<dbReference type="GO" id="GO:0000126">
    <property type="term" value="C:transcription factor TFIIIB complex"/>
    <property type="evidence" value="ECO:0007669"/>
    <property type="project" value="TreeGrafter"/>
</dbReference>
<dbReference type="InParanoid" id="G3AIR4"/>
<evidence type="ECO:0000256" key="1">
    <source>
        <dbReference type="SAM" id="MobiDB-lite"/>
    </source>
</evidence>
<evidence type="ECO:0000313" key="3">
    <source>
        <dbReference type="EMBL" id="EGW34480.1"/>
    </source>
</evidence>
<evidence type="ECO:0000259" key="2">
    <source>
        <dbReference type="SMART" id="SM00717"/>
    </source>
</evidence>
<dbReference type="OMA" id="TYSHEST"/>
<evidence type="ECO:0000313" key="4">
    <source>
        <dbReference type="Proteomes" id="UP000000709"/>
    </source>
</evidence>
<feature type="compositionally biased region" description="Basic and acidic residues" evidence="1">
    <location>
        <begin position="61"/>
        <end position="72"/>
    </location>
</feature>
<dbReference type="SMART" id="SM00717">
    <property type="entry name" value="SANT"/>
    <property type="match status" value="1"/>
</dbReference>
<keyword evidence="4" id="KW-1185">Reference proteome</keyword>
<sequence>MTMADLCKPTLPIGKVSGNFQLVKEAKATLREKRDLRRKDRELAKIRRVPVEEAKKMNIKARKEEAEKRGETIEDVAESDSKKELEKKSLFDEDAPKVSSNLQLQLTDGKIVFDEESAIIVKPRADIAGRSIEHSNPFATPITSTTYSKRVVTDKWEASEVITFYQALSMFGTDFSLIAQLFPYRTRKQVKSKFTLEERKHPEVVSVALKRKLPVDFEKYCQNINTKIETLDYYNEELKKVRHEHEQSLNAIAVERDRALREDAEASRRREIEIRTGAKPMTRAEKLKELRKNEMVVGSIDDVKKQREGEEVSK</sequence>
<dbReference type="OrthoDB" id="272624at2759"/>
<protein>
    <recommendedName>
        <fullName evidence="2">Myb-like domain-containing protein</fullName>
    </recommendedName>
</protein>
<dbReference type="STRING" id="619300.G3AIR4"/>
<name>G3AIR4_SPAPN</name>
<gene>
    <name evidence="3" type="ORF">SPAPADRAFT_59912</name>
</gene>
<dbReference type="InterPro" id="IPR001005">
    <property type="entry name" value="SANT/Myb"/>
</dbReference>
<dbReference type="GO" id="GO:0070898">
    <property type="term" value="P:RNA polymerase III preinitiation complex assembly"/>
    <property type="evidence" value="ECO:0007669"/>
    <property type="project" value="TreeGrafter"/>
</dbReference>
<organism evidence="4">
    <name type="scientific">Spathaspora passalidarum (strain NRRL Y-27907 / 11-Y1)</name>
    <dbReference type="NCBI Taxonomy" id="619300"/>
    <lineage>
        <taxon>Eukaryota</taxon>
        <taxon>Fungi</taxon>
        <taxon>Dikarya</taxon>
        <taxon>Ascomycota</taxon>
        <taxon>Saccharomycotina</taxon>
        <taxon>Pichiomycetes</taxon>
        <taxon>Debaryomycetaceae</taxon>
        <taxon>Spathaspora</taxon>
    </lineage>
</organism>
<dbReference type="InterPro" id="IPR009057">
    <property type="entry name" value="Homeodomain-like_sf"/>
</dbReference>
<feature type="domain" description="Myb-like" evidence="2">
    <location>
        <begin position="152"/>
        <end position="200"/>
    </location>
</feature>
<dbReference type="RefSeq" id="XP_007374064.1">
    <property type="nucleotide sequence ID" value="XM_007374002.1"/>
</dbReference>
<dbReference type="eggNOG" id="KOG2009">
    <property type="taxonomic scope" value="Eukaryota"/>
</dbReference>
<dbReference type="InterPro" id="IPR039467">
    <property type="entry name" value="TFIIIB_B''_Myb"/>
</dbReference>
<dbReference type="EMBL" id="GL996500">
    <property type="protein sequence ID" value="EGW34480.1"/>
    <property type="molecule type" value="Genomic_DNA"/>
</dbReference>
<dbReference type="Proteomes" id="UP000000709">
    <property type="component" value="Unassembled WGS sequence"/>
</dbReference>
<dbReference type="GeneID" id="18873130"/>
<feature type="region of interest" description="Disordered" evidence="1">
    <location>
        <begin position="61"/>
        <end position="80"/>
    </location>
</feature>
<dbReference type="AlphaFoldDB" id="G3AIR4"/>
<dbReference type="Pfam" id="PF15963">
    <property type="entry name" value="Myb_DNA-bind_7"/>
    <property type="match status" value="1"/>
</dbReference>
<dbReference type="Gene3D" id="1.10.10.60">
    <property type="entry name" value="Homeodomain-like"/>
    <property type="match status" value="1"/>
</dbReference>
<dbReference type="FunCoup" id="G3AIR4">
    <property type="interactions" value="108"/>
</dbReference>
<proteinExistence type="predicted"/>
<dbReference type="PANTHER" id="PTHR22929:SF0">
    <property type="entry name" value="TRANSCRIPTION FACTOR TFIIIB COMPONENT B'' HOMOLOG"/>
    <property type="match status" value="1"/>
</dbReference>
<reference evidence="3 4" key="1">
    <citation type="journal article" date="2011" name="Proc. Natl. Acad. Sci. U.S.A.">
        <title>Comparative genomics of xylose-fermenting fungi for enhanced biofuel production.</title>
        <authorList>
            <person name="Wohlbach D.J."/>
            <person name="Kuo A."/>
            <person name="Sato T.K."/>
            <person name="Potts K.M."/>
            <person name="Salamov A.A."/>
            <person name="LaButti K.M."/>
            <person name="Sun H."/>
            <person name="Clum A."/>
            <person name="Pangilinan J.L."/>
            <person name="Lindquist E.A."/>
            <person name="Lucas S."/>
            <person name="Lapidus A."/>
            <person name="Jin M."/>
            <person name="Gunawan C."/>
            <person name="Balan V."/>
            <person name="Dale B.E."/>
            <person name="Jeffries T.W."/>
            <person name="Zinkel R."/>
            <person name="Barry K.W."/>
            <person name="Grigoriev I.V."/>
            <person name="Gasch A.P."/>
        </authorList>
    </citation>
    <scope>NUCLEOTIDE SEQUENCE [LARGE SCALE GENOMIC DNA]</scope>
    <source>
        <strain evidence="4">NRRL Y-27907 / 11-Y1</strain>
    </source>
</reference>
<dbReference type="CDD" id="cd00167">
    <property type="entry name" value="SANT"/>
    <property type="match status" value="1"/>
</dbReference>
<dbReference type="GO" id="GO:0001156">
    <property type="term" value="F:TFIIIC-class transcription factor complex binding"/>
    <property type="evidence" value="ECO:0007669"/>
    <property type="project" value="TreeGrafter"/>
</dbReference>
<accession>G3AIR4</accession>